<dbReference type="RefSeq" id="WP_016156520.1">
    <property type="nucleotide sequence ID" value="NZ_CABVNE010000054.1"/>
</dbReference>
<dbReference type="EMBL" id="UGEX01000005">
    <property type="protein sequence ID" value="STM59853.1"/>
    <property type="molecule type" value="Genomic_DNA"/>
</dbReference>
<evidence type="ECO:0000313" key="1">
    <source>
        <dbReference type="EMBL" id="STM59853.1"/>
    </source>
</evidence>
<evidence type="ECO:0000313" key="2">
    <source>
        <dbReference type="Proteomes" id="UP000254088"/>
    </source>
</evidence>
<gene>
    <name evidence="1" type="ORF">NCTC10429_06515</name>
</gene>
<reference evidence="1 2" key="1">
    <citation type="submission" date="2018-06" db="EMBL/GenBank/DDBJ databases">
        <authorList>
            <consortium name="Pathogen Informatics"/>
            <person name="Doyle S."/>
        </authorList>
    </citation>
    <scope>NUCLEOTIDE SEQUENCE [LARGE SCALE GENOMIC DNA]</scope>
    <source>
        <strain evidence="1 2">NCTC10429</strain>
    </source>
</reference>
<protein>
    <submittedName>
        <fullName evidence="1">Uncharacterized protein</fullName>
    </submittedName>
</protein>
<accession>A0A377E966</accession>
<sequence length="141" mass="15539">MPTSRSPASFPTLMKLAEDAYSTYKEILKECGASDTIGTCMFASISLCELALSRNFEAIIRGGDGINNGGLFNEFGGHGHYWCEITLDGLSFYIDISAEQFGYSSYIVKNVNDVTGWPRYIPGDQTLIDHHIHLAFTEGLL</sequence>
<dbReference type="Proteomes" id="UP000254088">
    <property type="component" value="Unassembled WGS sequence"/>
</dbReference>
<dbReference type="AlphaFoldDB" id="A0A377E966"/>
<name>A0A377E966_ECOLX</name>
<organism evidence="1 2">
    <name type="scientific">Escherichia coli</name>
    <dbReference type="NCBI Taxonomy" id="562"/>
    <lineage>
        <taxon>Bacteria</taxon>
        <taxon>Pseudomonadati</taxon>
        <taxon>Pseudomonadota</taxon>
        <taxon>Gammaproteobacteria</taxon>
        <taxon>Enterobacterales</taxon>
        <taxon>Enterobacteriaceae</taxon>
        <taxon>Escherichia</taxon>
    </lineage>
</organism>
<proteinExistence type="predicted"/>